<feature type="compositionally biased region" description="Basic and acidic residues" evidence="1">
    <location>
        <begin position="291"/>
        <end position="307"/>
    </location>
</feature>
<sequence>MKEEATPSLSAAYMEVLRNLDGTVEAPGKYALTGELFDIGPPKLGVDRSQGYKPSPDLVPVKQPASVIASFGPAPLVVPKEHIYFVQGEQEWARYLDGWTLHNITRVLKPACKRITLHLSHVTIDGPGASPVLTPSQAPRGTFGTLAIALPSTCVRQITFTSTDDATAWMPFTHTTMSFAAWYNDCTVTVAPITTPGHRAYLVYSLVSSDGEPHRTSPATTSSAAAELAALAAQTHQLDITYAYRLFNKTNDLRFEALQGRDAAFLNALVAAGTFDVALVRAPRQKLTRAEMHTEACNKRPREDFRRQPQVATAPKRVTIPSNERAPHSYDASGVKYLDADLDDHDESDTDASDAGDCSDDEMFYQYVDKEQPVSKTSTDAFHEDRLYFEDNAVDRSFPNASNSKKRRRAQVDMDDSPLAYSYGRSRYLGDDDGYSGEDGSADDGRDHSDDDGRDRSDDDGDSRDAYDDDDSEWDVDVYDFDDQRDEEFDDESDEVYYDDDWGEPYGDQDADAPCADNKTTLEDSESDTGVDAAYRKTRKRDFMYGNCDCDDRFKRKPWRRITEALLHPTSSDAMQAALLTRSVGRWITNRGLKRLRSVLLVFWPKRHRARILGLDAAVAALEKNEPSLLGFATTDDIAASLIDAFGAPGVHFTDVHVTAVGAYLLSHPSPTLVARFLPFSVTMRKRTSRRRGLRWFQAAIATFGVAAVASDILALCTPKHEGLYYLGKAIRWMRRLFVSNAAYVTQDGFGPLLVQCWRTLATQLAAIPSVDAYPHAMPWRLQPPMLQAALELEAAAAAVSSQSFPTSVYAFATTVYTTPEAVTAIVLPAVVQASPTTIATPFLPLLQRNLPTLHDALTRSTDIGRWILRFNDRFGDVLADYKEAAVLPEADYDVVRTLLYALRNGGMTLSDADATAMADDVLTRTRGVVVATVARQLKARGIPMSGMALVRTVTQALAACHLLSAVHVNRLVDAVTDVVFASDDALYYVRHVLYPVLRYLDVILTMYSARRDELATSIRMALEDALDVPDVAPLVQLQGLCTCTACTVVTGHLADQGPLRNLSEVVPVTCAGLRAAISRLPPHHPRVTLVLLGPTSASLRIWTQAGAQARRQRDEAMVAYLAGRRPAPTRAEADDAIAALEATLPLLPTTPPYSGTYWYWYSNGVYHEDSGGTYFDYMGARDYHCDY</sequence>
<feature type="compositionally biased region" description="Acidic residues" evidence="1">
    <location>
        <begin position="431"/>
        <end position="442"/>
    </location>
</feature>
<dbReference type="AlphaFoldDB" id="T0PT90"/>
<dbReference type="InParanoid" id="T0PT90"/>
<dbReference type="VEuPathDB" id="FungiDB:SDRG_13608"/>
<feature type="region of interest" description="Disordered" evidence="1">
    <location>
        <begin position="291"/>
        <end position="332"/>
    </location>
</feature>
<reference evidence="2 3" key="1">
    <citation type="submission" date="2012-04" db="EMBL/GenBank/DDBJ databases">
        <title>The Genome Sequence of Saprolegnia declina VS20.</title>
        <authorList>
            <consortium name="The Broad Institute Genome Sequencing Platform"/>
            <person name="Russ C."/>
            <person name="Nusbaum C."/>
            <person name="Tyler B."/>
            <person name="van West P."/>
            <person name="Dieguez-Uribeondo J."/>
            <person name="de Bruijn I."/>
            <person name="Tripathy S."/>
            <person name="Jiang R."/>
            <person name="Young S.K."/>
            <person name="Zeng Q."/>
            <person name="Gargeya S."/>
            <person name="Fitzgerald M."/>
            <person name="Haas B."/>
            <person name="Abouelleil A."/>
            <person name="Alvarado L."/>
            <person name="Arachchi H.M."/>
            <person name="Berlin A."/>
            <person name="Chapman S.B."/>
            <person name="Goldberg J."/>
            <person name="Griggs A."/>
            <person name="Gujja S."/>
            <person name="Hansen M."/>
            <person name="Howarth C."/>
            <person name="Imamovic A."/>
            <person name="Larimer J."/>
            <person name="McCowen C."/>
            <person name="Montmayeur A."/>
            <person name="Murphy C."/>
            <person name="Neiman D."/>
            <person name="Pearson M."/>
            <person name="Priest M."/>
            <person name="Roberts A."/>
            <person name="Saif S."/>
            <person name="Shea T."/>
            <person name="Sisk P."/>
            <person name="Sykes S."/>
            <person name="Wortman J."/>
            <person name="Nusbaum C."/>
            <person name="Birren B."/>
        </authorList>
    </citation>
    <scope>NUCLEOTIDE SEQUENCE [LARGE SCALE GENOMIC DNA]</scope>
    <source>
        <strain evidence="2 3">VS20</strain>
    </source>
</reference>
<evidence type="ECO:0000313" key="2">
    <source>
        <dbReference type="EMBL" id="EQC28734.1"/>
    </source>
</evidence>
<gene>
    <name evidence="2" type="ORF">SDRG_13608</name>
</gene>
<feature type="region of interest" description="Disordered" evidence="1">
    <location>
        <begin position="396"/>
        <end position="530"/>
    </location>
</feature>
<dbReference type="EMBL" id="JH767192">
    <property type="protein sequence ID" value="EQC28734.1"/>
    <property type="molecule type" value="Genomic_DNA"/>
</dbReference>
<keyword evidence="3" id="KW-1185">Reference proteome</keyword>
<dbReference type="GeneID" id="19954335"/>
<dbReference type="Proteomes" id="UP000030762">
    <property type="component" value="Unassembled WGS sequence"/>
</dbReference>
<dbReference type="OrthoDB" id="10396756at2759"/>
<protein>
    <submittedName>
        <fullName evidence="2">Uncharacterized protein</fullName>
    </submittedName>
</protein>
<dbReference type="OMA" id="DDATAWM"/>
<feature type="compositionally biased region" description="Acidic residues" evidence="1">
    <location>
        <begin position="458"/>
        <end position="511"/>
    </location>
</feature>
<proteinExistence type="predicted"/>
<name>T0PT90_SAPDV</name>
<organism evidence="2 3">
    <name type="scientific">Saprolegnia diclina (strain VS20)</name>
    <dbReference type="NCBI Taxonomy" id="1156394"/>
    <lineage>
        <taxon>Eukaryota</taxon>
        <taxon>Sar</taxon>
        <taxon>Stramenopiles</taxon>
        <taxon>Oomycota</taxon>
        <taxon>Saprolegniomycetes</taxon>
        <taxon>Saprolegniales</taxon>
        <taxon>Saprolegniaceae</taxon>
        <taxon>Saprolegnia</taxon>
    </lineage>
</organism>
<dbReference type="RefSeq" id="XP_008617926.1">
    <property type="nucleotide sequence ID" value="XM_008619704.1"/>
</dbReference>
<evidence type="ECO:0000313" key="3">
    <source>
        <dbReference type="Proteomes" id="UP000030762"/>
    </source>
</evidence>
<evidence type="ECO:0000256" key="1">
    <source>
        <dbReference type="SAM" id="MobiDB-lite"/>
    </source>
</evidence>
<feature type="compositionally biased region" description="Basic and acidic residues" evidence="1">
    <location>
        <begin position="443"/>
        <end position="457"/>
    </location>
</feature>
<accession>T0PT90</accession>